<evidence type="ECO:0008006" key="3">
    <source>
        <dbReference type="Google" id="ProtNLM"/>
    </source>
</evidence>
<reference evidence="2" key="1">
    <citation type="submission" date="2024-06" db="EMBL/GenBank/DDBJ databases">
        <title>Sequencing and assembly of the genome of Dyadobacter sp. strain 676, a symbiont of Cyamopsis tetragonoloba.</title>
        <authorList>
            <person name="Guro P."/>
            <person name="Sazanova A."/>
            <person name="Kuznetsova I."/>
            <person name="Belimov A."/>
            <person name="Safronova V."/>
        </authorList>
    </citation>
    <scope>NUCLEOTIDE SEQUENCE</scope>
    <source>
        <strain evidence="2">676</strain>
    </source>
</reference>
<gene>
    <name evidence="2" type="ORF">ABV298_07740</name>
</gene>
<keyword evidence="1" id="KW-0472">Membrane</keyword>
<keyword evidence="1" id="KW-0812">Transmembrane</keyword>
<evidence type="ECO:0000313" key="2">
    <source>
        <dbReference type="EMBL" id="XCH26284.1"/>
    </source>
</evidence>
<dbReference type="AlphaFoldDB" id="A0AAU8FRX7"/>
<feature type="transmembrane region" description="Helical" evidence="1">
    <location>
        <begin position="176"/>
        <end position="198"/>
    </location>
</feature>
<keyword evidence="1" id="KW-1133">Transmembrane helix</keyword>
<feature type="transmembrane region" description="Helical" evidence="1">
    <location>
        <begin position="284"/>
        <end position="307"/>
    </location>
</feature>
<accession>A0AAU8FRX7</accession>
<feature type="transmembrane region" description="Helical" evidence="1">
    <location>
        <begin position="357"/>
        <end position="376"/>
    </location>
</feature>
<proteinExistence type="predicted"/>
<feature type="transmembrane region" description="Helical" evidence="1">
    <location>
        <begin position="319"/>
        <end position="337"/>
    </location>
</feature>
<feature type="transmembrane region" description="Helical" evidence="1">
    <location>
        <begin position="27"/>
        <end position="45"/>
    </location>
</feature>
<organism evidence="2">
    <name type="scientific">Dyadobacter sp. 676</name>
    <dbReference type="NCBI Taxonomy" id="3088362"/>
    <lineage>
        <taxon>Bacteria</taxon>
        <taxon>Pseudomonadati</taxon>
        <taxon>Bacteroidota</taxon>
        <taxon>Cytophagia</taxon>
        <taxon>Cytophagales</taxon>
        <taxon>Spirosomataceae</taxon>
        <taxon>Dyadobacter</taxon>
    </lineage>
</organism>
<evidence type="ECO:0000256" key="1">
    <source>
        <dbReference type="SAM" id="Phobius"/>
    </source>
</evidence>
<sequence>MPEFKVSGWLPASGNTTLRKRLFPPRFMYLLIVFYLVLEGYYLIFRFNAHIQDLTLYRDTAVKMLGGQVPFRDFKLEYPLLSLLPILIPGILSNLADGSFHSYVAWFMAQNLLLGLLMARIIGKMDPAGKALPRYMAALLLSLPVFLFRFDSFPALLTILAIGYAMRRPFLSGMSWATATAAKLYPIVLIPVFGLYYLSEKSWYKLARQAGGCVVITGVVAGFSVLAGMGGVSDFMHYHMLRGIQVESVAGGVMLLLESTGIVKLDIAHSFGAMHLVTPLAASVLQVIDVVIPACFLAMLAYVAWAFRAGTRAGRAARLIPAAAAQILLFILLNKVLSPQYLIWLLPLISFCRLRTYLIFGAALMLTIVIFPGHYYNLISKQLTMIALLNIRNALLIWLFIALIREINPMHTSRRV</sequence>
<dbReference type="RefSeq" id="WP_353721578.1">
    <property type="nucleotide sequence ID" value="NZ_CP159289.1"/>
</dbReference>
<name>A0AAU8FRX7_9BACT</name>
<feature type="transmembrane region" description="Helical" evidence="1">
    <location>
        <begin position="102"/>
        <end position="123"/>
    </location>
</feature>
<feature type="transmembrane region" description="Helical" evidence="1">
    <location>
        <begin position="210"/>
        <end position="232"/>
    </location>
</feature>
<protein>
    <recommendedName>
        <fullName evidence="3">DUF2029 domain-containing protein</fullName>
    </recommendedName>
</protein>
<feature type="transmembrane region" description="Helical" evidence="1">
    <location>
        <begin position="135"/>
        <end position="164"/>
    </location>
</feature>
<feature type="transmembrane region" description="Helical" evidence="1">
    <location>
        <begin position="78"/>
        <end position="96"/>
    </location>
</feature>
<feature type="transmembrane region" description="Helical" evidence="1">
    <location>
        <begin position="383"/>
        <end position="404"/>
    </location>
</feature>
<dbReference type="EMBL" id="CP159289">
    <property type="protein sequence ID" value="XCH26284.1"/>
    <property type="molecule type" value="Genomic_DNA"/>
</dbReference>